<dbReference type="EMBL" id="CVRB01000004">
    <property type="protein sequence ID" value="CRK83872.1"/>
    <property type="molecule type" value="Genomic_DNA"/>
</dbReference>
<dbReference type="RefSeq" id="WP_176699873.1">
    <property type="nucleotide sequence ID" value="NZ_CVRB01000004.1"/>
</dbReference>
<reference evidence="2" key="1">
    <citation type="submission" date="2015-05" db="EMBL/GenBank/DDBJ databases">
        <authorList>
            <person name="Urmite Genomes"/>
        </authorList>
    </citation>
    <scope>NUCLEOTIDE SEQUENCE [LARGE SCALE GENOMIC DNA]</scope>
    <source>
        <strain evidence="2">LF1</strain>
    </source>
</reference>
<organism evidence="1 2">
    <name type="scientific">Neobacillus massiliamazoniensis</name>
    <dbReference type="NCBI Taxonomy" id="1499688"/>
    <lineage>
        <taxon>Bacteria</taxon>
        <taxon>Bacillati</taxon>
        <taxon>Bacillota</taxon>
        <taxon>Bacilli</taxon>
        <taxon>Bacillales</taxon>
        <taxon>Bacillaceae</taxon>
        <taxon>Neobacillus</taxon>
    </lineage>
</organism>
<keyword evidence="2" id="KW-1185">Reference proteome</keyword>
<evidence type="ECO:0000313" key="2">
    <source>
        <dbReference type="Proteomes" id="UP000199087"/>
    </source>
</evidence>
<dbReference type="Proteomes" id="UP000199087">
    <property type="component" value="Unassembled WGS sequence"/>
</dbReference>
<protein>
    <submittedName>
        <fullName evidence="1">Uncharacterized protein</fullName>
    </submittedName>
</protein>
<gene>
    <name evidence="1" type="ORF">BN000_03867</name>
</gene>
<accession>A0A0U1P1A7</accession>
<sequence>MRELVGTCTCCNKDIFCLDGFFNGVITDEKEIYCFDCYKIKEKKGENLQS</sequence>
<proteinExistence type="predicted"/>
<name>A0A0U1P1A7_9BACI</name>
<evidence type="ECO:0000313" key="1">
    <source>
        <dbReference type="EMBL" id="CRK83872.1"/>
    </source>
</evidence>
<dbReference type="AlphaFoldDB" id="A0A0U1P1A7"/>